<feature type="compositionally biased region" description="Pro residues" evidence="1">
    <location>
        <begin position="216"/>
        <end position="229"/>
    </location>
</feature>
<feature type="compositionally biased region" description="Polar residues" evidence="1">
    <location>
        <begin position="204"/>
        <end position="213"/>
    </location>
</feature>
<accession>A0AAU9D016</accession>
<evidence type="ECO:0000313" key="3">
    <source>
        <dbReference type="Proteomes" id="UP001321804"/>
    </source>
</evidence>
<gene>
    <name evidence="2" type="ORF">KIMC2_14400</name>
</gene>
<dbReference type="EMBL" id="AP026801">
    <property type="protein sequence ID" value="BDR56878.1"/>
    <property type="molecule type" value="Genomic_DNA"/>
</dbReference>
<protein>
    <recommendedName>
        <fullName evidence="4">Phage tail protein</fullName>
    </recommendedName>
</protein>
<feature type="region of interest" description="Disordered" evidence="1">
    <location>
        <begin position="198"/>
        <end position="229"/>
    </location>
</feature>
<organism evidence="2 3">
    <name type="scientific">Xylocopilactobacillus apis</name>
    <dbReference type="NCBI Taxonomy" id="2932183"/>
    <lineage>
        <taxon>Bacteria</taxon>
        <taxon>Bacillati</taxon>
        <taxon>Bacillota</taxon>
        <taxon>Bacilli</taxon>
        <taxon>Lactobacillales</taxon>
        <taxon>Lactobacillaceae</taxon>
        <taxon>Xylocopilactobacillus</taxon>
    </lineage>
</organism>
<evidence type="ECO:0000313" key="2">
    <source>
        <dbReference type="EMBL" id="BDR56878.1"/>
    </source>
</evidence>
<proteinExistence type="predicted"/>
<keyword evidence="3" id="KW-1185">Reference proteome</keyword>
<sequence length="229" mass="24369">MATKGFKFALVGLLDKDGKLISDPAKGVGAHGIFSVNAETSKGTVGANMTGLEGTATALYGSDQKVDTTYGLAQPQVAFSANDMPYDVVEKMLGHVANDYGGFDAVPGQKPDVAMIYATRSFRTGRFVYKLFFHGSCSQPEKNEQTDNQQENIVADALTYSPSANTKNGAPYTTVYQDEPNFNLKKMLQAVYPGIADGLVDENGVTSDGSNSQPNTPNPNTPNPNTPNP</sequence>
<dbReference type="InterPro" id="IPR006724">
    <property type="entry name" value="Phage_TTP"/>
</dbReference>
<evidence type="ECO:0008006" key="4">
    <source>
        <dbReference type="Google" id="ProtNLM"/>
    </source>
</evidence>
<dbReference type="RefSeq" id="WP_317695445.1">
    <property type="nucleotide sequence ID" value="NZ_AP026801.1"/>
</dbReference>
<dbReference type="AlphaFoldDB" id="A0AAU9D016"/>
<dbReference type="Proteomes" id="UP001321804">
    <property type="component" value="Chromosome"/>
</dbReference>
<evidence type="ECO:0000256" key="1">
    <source>
        <dbReference type="SAM" id="MobiDB-lite"/>
    </source>
</evidence>
<dbReference type="KEGG" id="xak:KIMC2_14400"/>
<reference evidence="2 3" key="1">
    <citation type="journal article" date="2023" name="Microbiol. Spectr.">
        <title>Symbiosis of Carpenter Bees with Uncharacterized Lactic Acid Bacteria Showing NAD Auxotrophy.</title>
        <authorList>
            <person name="Kawasaki S."/>
            <person name="Ozawa K."/>
            <person name="Mori T."/>
            <person name="Yamamoto A."/>
            <person name="Ito M."/>
            <person name="Ohkuma M."/>
            <person name="Sakamoto M."/>
            <person name="Matsutani M."/>
        </authorList>
    </citation>
    <scope>NUCLEOTIDE SEQUENCE [LARGE SCALE GENOMIC DNA]</scope>
    <source>
        <strain evidence="2 3">KimC2</strain>
    </source>
</reference>
<dbReference type="Pfam" id="PF04630">
    <property type="entry name" value="Phage_TTP_1"/>
    <property type="match status" value="1"/>
</dbReference>
<name>A0AAU9D016_9LACO</name>